<dbReference type="Proteomes" id="UP000299102">
    <property type="component" value="Unassembled WGS sequence"/>
</dbReference>
<evidence type="ECO:0000256" key="1">
    <source>
        <dbReference type="SAM" id="MobiDB-lite"/>
    </source>
</evidence>
<dbReference type="AlphaFoldDB" id="A0A4C1VIB7"/>
<gene>
    <name evidence="2" type="ORF">EVAR_36281_1</name>
</gene>
<sequence length="95" mass="10927">MTSWARRERFRAWTLIMTSEPGGGRWRLKSRQPFVSRLLFRQETQRFRDRPMGPLSSEPGAGPLRDAEATRLFPARSLFGSRSRFSAGRDASRGI</sequence>
<organism evidence="2 3">
    <name type="scientific">Eumeta variegata</name>
    <name type="common">Bagworm moth</name>
    <name type="synonym">Eumeta japonica</name>
    <dbReference type="NCBI Taxonomy" id="151549"/>
    <lineage>
        <taxon>Eukaryota</taxon>
        <taxon>Metazoa</taxon>
        <taxon>Ecdysozoa</taxon>
        <taxon>Arthropoda</taxon>
        <taxon>Hexapoda</taxon>
        <taxon>Insecta</taxon>
        <taxon>Pterygota</taxon>
        <taxon>Neoptera</taxon>
        <taxon>Endopterygota</taxon>
        <taxon>Lepidoptera</taxon>
        <taxon>Glossata</taxon>
        <taxon>Ditrysia</taxon>
        <taxon>Tineoidea</taxon>
        <taxon>Psychidae</taxon>
        <taxon>Oiketicinae</taxon>
        <taxon>Eumeta</taxon>
    </lineage>
</organism>
<protein>
    <submittedName>
        <fullName evidence="2">Uncharacterized protein</fullName>
    </submittedName>
</protein>
<keyword evidence="3" id="KW-1185">Reference proteome</keyword>
<evidence type="ECO:0000313" key="3">
    <source>
        <dbReference type="Proteomes" id="UP000299102"/>
    </source>
</evidence>
<accession>A0A4C1VIB7</accession>
<proteinExistence type="predicted"/>
<reference evidence="2 3" key="1">
    <citation type="journal article" date="2019" name="Commun. Biol.">
        <title>The bagworm genome reveals a unique fibroin gene that provides high tensile strength.</title>
        <authorList>
            <person name="Kono N."/>
            <person name="Nakamura H."/>
            <person name="Ohtoshi R."/>
            <person name="Tomita M."/>
            <person name="Numata K."/>
            <person name="Arakawa K."/>
        </authorList>
    </citation>
    <scope>NUCLEOTIDE SEQUENCE [LARGE SCALE GENOMIC DNA]</scope>
</reference>
<comment type="caution">
    <text evidence="2">The sequence shown here is derived from an EMBL/GenBank/DDBJ whole genome shotgun (WGS) entry which is preliminary data.</text>
</comment>
<evidence type="ECO:0000313" key="2">
    <source>
        <dbReference type="EMBL" id="GBP38329.1"/>
    </source>
</evidence>
<feature type="region of interest" description="Disordered" evidence="1">
    <location>
        <begin position="48"/>
        <end position="67"/>
    </location>
</feature>
<name>A0A4C1VIB7_EUMVA</name>
<dbReference type="EMBL" id="BGZK01000347">
    <property type="protein sequence ID" value="GBP38329.1"/>
    <property type="molecule type" value="Genomic_DNA"/>
</dbReference>